<comment type="caution">
    <text evidence="3">The sequence shown here is derived from an EMBL/GenBank/DDBJ whole genome shotgun (WGS) entry which is preliminary data.</text>
</comment>
<dbReference type="EMBL" id="VDCS01000004">
    <property type="protein sequence ID" value="TNJ45733.1"/>
    <property type="molecule type" value="Genomic_DNA"/>
</dbReference>
<sequence length="243" mass="27323">MRLIKLDAIDSTNSYLRQLYANEATEDYTCVLAKLQTKGRGQMGTVWESESSKNLTCSILKTFSVYTMDKSFYVSMVVALAIIKSLEAFSIPKLQIKWPNDILSEQMKICGVLIENVIKHNQIDASIIGIGLNVNQTTFNHLPKASSLKLLTGTTYNLEELTVTLLGYLKKYFSILQSGAIHALKAEYESYLFRKNKPSTFTNEEGVLFSAYIQGVTNTGELKLLLEDNIVKTFSLKEVTLLY</sequence>
<dbReference type="PANTHER" id="PTHR12835">
    <property type="entry name" value="BIOTIN PROTEIN LIGASE"/>
    <property type="match status" value="1"/>
</dbReference>
<dbReference type="GO" id="GO:0004077">
    <property type="term" value="F:biotin--[biotin carboxyl-carrier protein] ligase activity"/>
    <property type="evidence" value="ECO:0007669"/>
    <property type="project" value="UniProtKB-EC"/>
</dbReference>
<evidence type="ECO:0000313" key="4">
    <source>
        <dbReference type="Proteomes" id="UP000308713"/>
    </source>
</evidence>
<keyword evidence="4" id="KW-1185">Reference proteome</keyword>
<dbReference type="OrthoDB" id="9807064at2"/>
<dbReference type="Proteomes" id="UP000308713">
    <property type="component" value="Unassembled WGS sequence"/>
</dbReference>
<name>A0A5C4SPJ5_9FLAO</name>
<dbReference type="PROSITE" id="PS51733">
    <property type="entry name" value="BPL_LPL_CATALYTIC"/>
    <property type="match status" value="1"/>
</dbReference>
<evidence type="ECO:0000259" key="2">
    <source>
        <dbReference type="PROSITE" id="PS51733"/>
    </source>
</evidence>
<dbReference type="InterPro" id="IPR045864">
    <property type="entry name" value="aa-tRNA-synth_II/BPL/LPL"/>
</dbReference>
<dbReference type="SUPFAM" id="SSF55681">
    <property type="entry name" value="Class II aaRS and biotin synthetases"/>
    <property type="match status" value="1"/>
</dbReference>
<dbReference type="CDD" id="cd16442">
    <property type="entry name" value="BPL"/>
    <property type="match status" value="1"/>
</dbReference>
<proteinExistence type="predicted"/>
<dbReference type="NCBIfam" id="TIGR00121">
    <property type="entry name" value="birA_ligase"/>
    <property type="match status" value="1"/>
</dbReference>
<evidence type="ECO:0000313" key="3">
    <source>
        <dbReference type="EMBL" id="TNJ45733.1"/>
    </source>
</evidence>
<dbReference type="RefSeq" id="WP_139695376.1">
    <property type="nucleotide sequence ID" value="NZ_CP074074.1"/>
</dbReference>
<evidence type="ECO:0000256" key="1">
    <source>
        <dbReference type="ARBA" id="ARBA00022598"/>
    </source>
</evidence>
<organism evidence="3 4">
    <name type="scientific">Allotamlana fucoidanivorans</name>
    <dbReference type="NCBI Taxonomy" id="2583814"/>
    <lineage>
        <taxon>Bacteria</taxon>
        <taxon>Pseudomonadati</taxon>
        <taxon>Bacteroidota</taxon>
        <taxon>Flavobacteriia</taxon>
        <taxon>Flavobacteriales</taxon>
        <taxon>Flavobacteriaceae</taxon>
        <taxon>Allotamlana</taxon>
    </lineage>
</organism>
<protein>
    <submittedName>
        <fullName evidence="3">Biotin--[acetyl-CoA-carboxylase] ligase</fullName>
        <ecNumber evidence="3">6.3.4.15</ecNumber>
    </submittedName>
</protein>
<gene>
    <name evidence="3" type="ORF">FGF67_04950</name>
</gene>
<dbReference type="InterPro" id="IPR004408">
    <property type="entry name" value="Biotin_CoA_COase_ligase"/>
</dbReference>
<dbReference type="PANTHER" id="PTHR12835:SF5">
    <property type="entry name" value="BIOTIN--PROTEIN LIGASE"/>
    <property type="match status" value="1"/>
</dbReference>
<dbReference type="Gene3D" id="3.30.930.10">
    <property type="entry name" value="Bira Bifunctional Protein, Domain 2"/>
    <property type="match status" value="1"/>
</dbReference>
<dbReference type="GO" id="GO:0005737">
    <property type="term" value="C:cytoplasm"/>
    <property type="evidence" value="ECO:0007669"/>
    <property type="project" value="TreeGrafter"/>
</dbReference>
<feature type="domain" description="BPL/LPL catalytic" evidence="2">
    <location>
        <begin position="1"/>
        <end position="177"/>
    </location>
</feature>
<keyword evidence="1 3" id="KW-0436">Ligase</keyword>
<dbReference type="EC" id="6.3.4.15" evidence="3"/>
<dbReference type="AlphaFoldDB" id="A0A5C4SPJ5"/>
<dbReference type="Pfam" id="PF03099">
    <property type="entry name" value="BPL_LplA_LipB"/>
    <property type="match status" value="1"/>
</dbReference>
<dbReference type="InterPro" id="IPR004143">
    <property type="entry name" value="BPL_LPL_catalytic"/>
</dbReference>
<reference evidence="3 4" key="1">
    <citation type="submission" date="2019-05" db="EMBL/GenBank/DDBJ databases">
        <title>Tamlana fucoidanivorans sp. nov., isolated from the surface of algae collected from Fujian province in China.</title>
        <authorList>
            <person name="Li J."/>
        </authorList>
    </citation>
    <scope>NUCLEOTIDE SEQUENCE [LARGE SCALE GENOMIC DNA]</scope>
    <source>
        <strain evidence="3 4">CW2-9</strain>
    </source>
</reference>
<accession>A0A5C4SPJ5</accession>